<dbReference type="OrthoDB" id="1447998at2"/>
<dbReference type="EMBL" id="BLAU01000001">
    <property type="protein sequence ID" value="GET20471.1"/>
    <property type="molecule type" value="Genomic_DNA"/>
</dbReference>
<protein>
    <submittedName>
        <fullName evidence="2">Uncharacterized protein</fullName>
    </submittedName>
</protein>
<dbReference type="RefSeq" id="WP_153637028.1">
    <property type="nucleotide sequence ID" value="NZ_BLAU01000001.1"/>
</dbReference>
<reference evidence="1 4" key="2">
    <citation type="submission" date="2019-10" db="EMBL/GenBank/DDBJ databases">
        <title>Prolixibacter strains distinguished by the presence of nitrate reductase genes were adept at nitrate-dependent anaerobic corrosion of metallic iron and carbon steel.</title>
        <authorList>
            <person name="Iino T."/>
            <person name="Shono N."/>
            <person name="Ito K."/>
            <person name="Nakamura R."/>
            <person name="Sueoka K."/>
            <person name="Harayama S."/>
            <person name="Ohkuma M."/>
        </authorList>
    </citation>
    <scope>NUCLEOTIDE SEQUENCE [LARGE SCALE GENOMIC DNA]</scope>
    <source>
        <strain evidence="1 4">MIC1-1</strain>
    </source>
</reference>
<dbReference type="AlphaFoldDB" id="A0A2P8CH94"/>
<name>A0A2P8CH94_9BACT</name>
<organism evidence="2 3">
    <name type="scientific">Prolixibacter denitrificans</name>
    <dbReference type="NCBI Taxonomy" id="1541063"/>
    <lineage>
        <taxon>Bacteria</taxon>
        <taxon>Pseudomonadati</taxon>
        <taxon>Bacteroidota</taxon>
        <taxon>Bacteroidia</taxon>
        <taxon>Marinilabiliales</taxon>
        <taxon>Prolixibacteraceae</taxon>
        <taxon>Prolixibacter</taxon>
    </lineage>
</organism>
<dbReference type="EMBL" id="PYGC01000002">
    <property type="protein sequence ID" value="PSK84296.1"/>
    <property type="molecule type" value="Genomic_DNA"/>
</dbReference>
<evidence type="ECO:0000313" key="4">
    <source>
        <dbReference type="Proteomes" id="UP000396862"/>
    </source>
</evidence>
<sequence>MTKSAKTITVDEVIWDKVKEQAKKENRPISNFVETVLIRYFDEIEKSKEPGQ</sequence>
<comment type="caution">
    <text evidence="2">The sequence shown here is derived from an EMBL/GenBank/DDBJ whole genome shotgun (WGS) entry which is preliminary data.</text>
</comment>
<keyword evidence="4" id="KW-1185">Reference proteome</keyword>
<gene>
    <name evidence="2" type="ORF">CLV93_10281</name>
    <name evidence="1" type="ORF">JCM18694_07170</name>
</gene>
<dbReference type="Proteomes" id="UP000240621">
    <property type="component" value="Unassembled WGS sequence"/>
</dbReference>
<accession>A0A2P8CH94</accession>
<evidence type="ECO:0000313" key="1">
    <source>
        <dbReference type="EMBL" id="GET20471.1"/>
    </source>
</evidence>
<evidence type="ECO:0000313" key="3">
    <source>
        <dbReference type="Proteomes" id="UP000240621"/>
    </source>
</evidence>
<reference evidence="2 3" key="1">
    <citation type="submission" date="2018-03" db="EMBL/GenBank/DDBJ databases">
        <title>Genomic Encyclopedia of Archaeal and Bacterial Type Strains, Phase II (KMG-II): from individual species to whole genera.</title>
        <authorList>
            <person name="Goeker M."/>
        </authorList>
    </citation>
    <scope>NUCLEOTIDE SEQUENCE [LARGE SCALE GENOMIC DNA]</scope>
    <source>
        <strain evidence="2 3">DSM 27267</strain>
    </source>
</reference>
<dbReference type="Proteomes" id="UP000396862">
    <property type="component" value="Unassembled WGS sequence"/>
</dbReference>
<evidence type="ECO:0000313" key="2">
    <source>
        <dbReference type="EMBL" id="PSK84296.1"/>
    </source>
</evidence>
<proteinExistence type="predicted"/>